<evidence type="ECO:0000313" key="2">
    <source>
        <dbReference type="Proteomes" id="UP000638648"/>
    </source>
</evidence>
<dbReference type="Proteomes" id="UP000638648">
    <property type="component" value="Unassembled WGS sequence"/>
</dbReference>
<accession>A0A927RLZ8</accession>
<reference evidence="1" key="1">
    <citation type="submission" date="2020-10" db="EMBL/GenBank/DDBJ databases">
        <title>Sequencing the genomes of 1000 actinobacteria strains.</title>
        <authorList>
            <person name="Klenk H.-P."/>
        </authorList>
    </citation>
    <scope>NUCLEOTIDE SEQUENCE</scope>
    <source>
        <strain evidence="1">DSM 45354</strain>
    </source>
</reference>
<dbReference type="RefSeq" id="WP_192752170.1">
    <property type="nucleotide sequence ID" value="NZ_BAABJL010000134.1"/>
</dbReference>
<evidence type="ECO:0008006" key="3">
    <source>
        <dbReference type="Google" id="ProtNLM"/>
    </source>
</evidence>
<comment type="caution">
    <text evidence="1">The sequence shown here is derived from an EMBL/GenBank/DDBJ whole genome shotgun (WGS) entry which is preliminary data.</text>
</comment>
<dbReference type="InterPro" id="IPR008775">
    <property type="entry name" value="Phytyl_CoA_dOase-like"/>
</dbReference>
<proteinExistence type="predicted"/>
<organism evidence="1 2">
    <name type="scientific">Actinopolymorpha pittospori</name>
    <dbReference type="NCBI Taxonomy" id="648752"/>
    <lineage>
        <taxon>Bacteria</taxon>
        <taxon>Bacillati</taxon>
        <taxon>Actinomycetota</taxon>
        <taxon>Actinomycetes</taxon>
        <taxon>Propionibacteriales</taxon>
        <taxon>Actinopolymorphaceae</taxon>
        <taxon>Actinopolymorpha</taxon>
    </lineage>
</organism>
<dbReference type="Gene3D" id="2.60.120.620">
    <property type="entry name" value="q2cbj1_9rhob like domain"/>
    <property type="match status" value="1"/>
</dbReference>
<dbReference type="GO" id="GO:0016706">
    <property type="term" value="F:2-oxoglutarate-dependent dioxygenase activity"/>
    <property type="evidence" value="ECO:0007669"/>
    <property type="project" value="UniProtKB-ARBA"/>
</dbReference>
<dbReference type="SUPFAM" id="SSF51197">
    <property type="entry name" value="Clavaminate synthase-like"/>
    <property type="match status" value="1"/>
</dbReference>
<dbReference type="AlphaFoldDB" id="A0A927RLZ8"/>
<dbReference type="Pfam" id="PF05721">
    <property type="entry name" value="PhyH"/>
    <property type="match status" value="1"/>
</dbReference>
<keyword evidence="2" id="KW-1185">Reference proteome</keyword>
<sequence length="257" mass="28626">MADRLPLLTSKQMAQFVAAGFVRFDAVVDPAIGDAMAAELDSGRALPRAGRPLESVYPDGSPFQRMLQTPVVAGAIRSLVGPDAFAHNHDTHVRPADHGSAQPLHADQIAELRVSRDVSSGFDLTVMYYPREVTLEMGGTLVVPGSHLRQIQGADIGRYQNLRGQVPMVCPAGTVTLLHHGIWHCGRRNDGDRPRYMFRVRIHPTVPQVRLWDTSDLDEPEVARILRQRFDWYELASARHELINRTRMWLGLTGEPA</sequence>
<protein>
    <recommendedName>
        <fullName evidence="3">Phytanoyl-CoA dioxygenase (PhyH)</fullName>
    </recommendedName>
</protein>
<evidence type="ECO:0000313" key="1">
    <source>
        <dbReference type="EMBL" id="MBE1608388.1"/>
    </source>
</evidence>
<dbReference type="EMBL" id="JADBEM010000001">
    <property type="protein sequence ID" value="MBE1608388.1"/>
    <property type="molecule type" value="Genomic_DNA"/>
</dbReference>
<gene>
    <name evidence="1" type="ORF">HEB94_005236</name>
</gene>
<name>A0A927RLZ8_9ACTN</name>